<keyword evidence="2" id="KW-1185">Reference proteome</keyword>
<organism evidence="1 2">
    <name type="scientific">Pyropia yezoensis</name>
    <name type="common">Susabi-nori</name>
    <name type="synonym">Porphyra yezoensis</name>
    <dbReference type="NCBI Taxonomy" id="2788"/>
    <lineage>
        <taxon>Eukaryota</taxon>
        <taxon>Rhodophyta</taxon>
        <taxon>Bangiophyceae</taxon>
        <taxon>Bangiales</taxon>
        <taxon>Bangiaceae</taxon>
        <taxon>Pyropia</taxon>
    </lineage>
</organism>
<accession>A0ACC3C393</accession>
<protein>
    <submittedName>
        <fullName evidence="1">Uncharacterized protein</fullName>
    </submittedName>
</protein>
<gene>
    <name evidence="1" type="ORF">I4F81_007144</name>
</gene>
<evidence type="ECO:0000313" key="1">
    <source>
        <dbReference type="EMBL" id="KAK1864599.1"/>
    </source>
</evidence>
<comment type="caution">
    <text evidence="1">The sequence shown here is derived from an EMBL/GenBank/DDBJ whole genome shotgun (WGS) entry which is preliminary data.</text>
</comment>
<name>A0ACC3C393_PYRYE</name>
<sequence length="669" mass="65786">MSATDLSLHEAAQEGDAAAVAALLDAGAPVAATDCFRDTPLHRASRAGHANVATALLAAAAPVNGGGLFGNTPLHDAAGRGFPDVVAVLLAAAAPVGAFNDRSDTPLHLAASSGHAPVVVALLAAGAPVGAANSRRDTPLHWAAQGGHAGVAAALLAAGAPVGAANDDGDTPLHWAAEASHADVAAALLAAGSPVAAANGQGDTPLHSAAVASDVEVVGALLAAGASAGAANRDRDTPLHKAASGGHAAAMVALLTAGAPVGAAGKYGDTPLHCAATAGHTEAMAVLLAAGAPVHAVNNHRDTVLHKAASVGHAKAVAALLAAGATGSYANKSHQTPLRMVSSHIDLGLVEPAAMESTYRLLVRWGATRPGISLPSASTQMARRLWRAQNPFVLTAREREVAKEAWRKAAAEAVAKANGAGQPTQSAAGALADHIRMADGAAGSRRGGATAPSSCSEADPDVTPGSTAGRPFVSGAVPLAVGNGAAAADVDVAHSGGRQPARAPAAGAPGLARPASPSPVSPPAPAACPYAPLFEGGAATEGVGAPLGRAGIATAPFGRDFFAGVLGWSYDTLTTKLVAFVSAGYGPASVQFLSVSVRRRIESNFLNGAAVVGIGDAAVAETVSLMLDSDWQDRPGAVAAVQLFIREAKAAGQADRVAAASLRRAQPQG</sequence>
<reference evidence="1" key="1">
    <citation type="submission" date="2019-11" db="EMBL/GenBank/DDBJ databases">
        <title>Nori genome reveals adaptations in red seaweeds to the harsh intertidal environment.</title>
        <authorList>
            <person name="Wang D."/>
            <person name="Mao Y."/>
        </authorList>
    </citation>
    <scope>NUCLEOTIDE SEQUENCE</scope>
    <source>
        <tissue evidence="1">Gametophyte</tissue>
    </source>
</reference>
<evidence type="ECO:0000313" key="2">
    <source>
        <dbReference type="Proteomes" id="UP000798662"/>
    </source>
</evidence>
<proteinExistence type="predicted"/>
<dbReference type="Proteomes" id="UP000798662">
    <property type="component" value="Chromosome 2"/>
</dbReference>
<dbReference type="EMBL" id="CM020619">
    <property type="protein sequence ID" value="KAK1864599.1"/>
    <property type="molecule type" value="Genomic_DNA"/>
</dbReference>